<gene>
    <name evidence="2" type="ORF">FHU38_000469</name>
</gene>
<protein>
    <submittedName>
        <fullName evidence="2">DivIVA domain-containing protein</fullName>
    </submittedName>
</protein>
<feature type="region of interest" description="Disordered" evidence="1">
    <location>
        <begin position="232"/>
        <end position="255"/>
    </location>
</feature>
<feature type="compositionally biased region" description="Basic and acidic residues" evidence="1">
    <location>
        <begin position="118"/>
        <end position="207"/>
    </location>
</feature>
<evidence type="ECO:0000313" key="2">
    <source>
        <dbReference type="EMBL" id="NIJ10125.1"/>
    </source>
</evidence>
<dbReference type="EMBL" id="JAAOYM010000001">
    <property type="protein sequence ID" value="NIJ10125.1"/>
    <property type="molecule type" value="Genomic_DNA"/>
</dbReference>
<dbReference type="AlphaFoldDB" id="A0A7X5ULD8"/>
<reference evidence="2 3" key="1">
    <citation type="submission" date="2020-03" db="EMBL/GenBank/DDBJ databases">
        <title>Sequencing the genomes of 1000 actinobacteria strains.</title>
        <authorList>
            <person name="Klenk H.-P."/>
        </authorList>
    </citation>
    <scope>NUCLEOTIDE SEQUENCE [LARGE SCALE GENOMIC DNA]</scope>
    <source>
        <strain evidence="2 3">DSM 45685</strain>
    </source>
</reference>
<dbReference type="Gene3D" id="6.10.250.660">
    <property type="match status" value="1"/>
</dbReference>
<evidence type="ECO:0000313" key="3">
    <source>
        <dbReference type="Proteomes" id="UP000545493"/>
    </source>
</evidence>
<dbReference type="RefSeq" id="WP_167166028.1">
    <property type="nucleotide sequence ID" value="NZ_JAAOYM010000001.1"/>
</dbReference>
<name>A0A7X5ULD8_9PSEU</name>
<sequence length="255" mass="28319">MAEAEAPPNPNRNSAFATAFRGYDQAQVDEYVKKLSDELVAAAKHRDEASASVAELTKALSYAQTELADAKAALTRMVEDPAGPAAMTERVKTMMQLAEDEIAELRAKAEQEAAATREAADSYADKTRQKAQEEAERLAEEAKQRRDALDKEAEERRTTQARETEEELAAKRAEAEQAAEELRREAEQRADTMIAEAERKLADAEQKRTEALELREKVADRLAASHIALREAIDRLGPEPESELEQEPESEKQPA</sequence>
<dbReference type="Proteomes" id="UP000545493">
    <property type="component" value="Unassembled WGS sequence"/>
</dbReference>
<evidence type="ECO:0000256" key="1">
    <source>
        <dbReference type="SAM" id="MobiDB-lite"/>
    </source>
</evidence>
<proteinExistence type="predicted"/>
<organism evidence="2 3">
    <name type="scientific">Saccharomonospora amisosensis</name>
    <dbReference type="NCBI Taxonomy" id="1128677"/>
    <lineage>
        <taxon>Bacteria</taxon>
        <taxon>Bacillati</taxon>
        <taxon>Actinomycetota</taxon>
        <taxon>Actinomycetes</taxon>
        <taxon>Pseudonocardiales</taxon>
        <taxon>Pseudonocardiaceae</taxon>
        <taxon>Saccharomonospora</taxon>
    </lineage>
</organism>
<comment type="caution">
    <text evidence="2">The sequence shown here is derived from an EMBL/GenBank/DDBJ whole genome shotgun (WGS) entry which is preliminary data.</text>
</comment>
<dbReference type="NCBIfam" id="TIGR03544">
    <property type="entry name" value="DivI1A_domain"/>
    <property type="match status" value="1"/>
</dbReference>
<keyword evidence="3" id="KW-1185">Reference proteome</keyword>
<accession>A0A7X5ULD8</accession>
<dbReference type="InterPro" id="IPR019933">
    <property type="entry name" value="DivIVA_domain"/>
</dbReference>
<feature type="region of interest" description="Disordered" evidence="1">
    <location>
        <begin position="106"/>
        <end position="207"/>
    </location>
</feature>